<dbReference type="GO" id="GO:0004729">
    <property type="term" value="F:oxygen-dependent protoporphyrinogen oxidase activity"/>
    <property type="evidence" value="ECO:0007669"/>
    <property type="project" value="UniProtKB-EC"/>
</dbReference>
<evidence type="ECO:0000256" key="7">
    <source>
        <dbReference type="ARBA" id="ARBA00019046"/>
    </source>
</evidence>
<keyword evidence="8 12" id="KW-0285">Flavoprotein</keyword>
<keyword evidence="13" id="KW-0812">Transmembrane</keyword>
<evidence type="ECO:0000256" key="1">
    <source>
        <dbReference type="ARBA" id="ARBA00001755"/>
    </source>
</evidence>
<evidence type="ECO:0000256" key="12">
    <source>
        <dbReference type="RuleBase" id="RU364052"/>
    </source>
</evidence>
<keyword evidence="13" id="KW-0472">Membrane</keyword>
<name>A0ABY8QWM3_9MICO</name>
<sequence>MNDRQRLRIAVIGGGISGLSAAWFVRRQLVDAVQPGEVTVFEASDRLGGCLRSTTLHDALPITADTGAEAALARRPEAVELADRLGLARQTPGTTRSGIYSSGKLRPIPTGTVMGVPGDPAGAIGVLTPDEVARAEAERLTEPVDDDTSVGDWIAARLGAAVTDRLLDPLLGGVYAGNARLLSLRATVPALWPAAQAGTSVLEAVRHNNAAVAAKAAEARARGEEAQPVFMGLEGGMARLISELARRLAATADRPAAEVPVNIRTSTPVTHLARTATPGSGAAEEWRLVAGGEPHVFDAVIVALPAHAASRLLSDAVPAATGELSRIEHASSAVVTALVNLEGGQLEGSGLLVPPSQTTVIKAATFSSNKWPWLRRHLPAGTALLRTSVGRFGDPGWLHSDDDKLTRAALGDLERIVGRRLPVVASELTRWDESLPQYAVGHLDRVARIRRAVSAQAGLALAGAAYDGVGIPACVASAERAARIVTAS</sequence>
<evidence type="ECO:0000256" key="13">
    <source>
        <dbReference type="SAM" id="Phobius"/>
    </source>
</evidence>
<comment type="cofactor">
    <cofactor evidence="2 12">
        <name>FAD</name>
        <dbReference type="ChEBI" id="CHEBI:57692"/>
    </cofactor>
</comment>
<dbReference type="InterPro" id="IPR004572">
    <property type="entry name" value="Protoporphyrinogen_oxidase"/>
</dbReference>
<comment type="function">
    <text evidence="3 12">Involved in coproporphyrin-dependent heme b biosynthesis. Catalyzes the oxidation of coproporphyrinogen III to coproporphyrin III.</text>
</comment>
<evidence type="ECO:0000256" key="4">
    <source>
        <dbReference type="ARBA" id="ARBA00004744"/>
    </source>
</evidence>
<evidence type="ECO:0000313" key="15">
    <source>
        <dbReference type="EMBL" id="WGW13362.1"/>
    </source>
</evidence>
<feature type="domain" description="Amine oxidase" evidence="14">
    <location>
        <begin position="16"/>
        <end position="485"/>
    </location>
</feature>
<dbReference type="InterPro" id="IPR050464">
    <property type="entry name" value="Zeta_carotene_desat/Oxidored"/>
</dbReference>
<evidence type="ECO:0000256" key="8">
    <source>
        <dbReference type="ARBA" id="ARBA00022630"/>
    </source>
</evidence>
<dbReference type="EC" id="1.3.3.15" evidence="6 12"/>
<evidence type="ECO:0000256" key="5">
    <source>
        <dbReference type="ARBA" id="ARBA00008310"/>
    </source>
</evidence>
<dbReference type="Pfam" id="PF01593">
    <property type="entry name" value="Amino_oxidase"/>
    <property type="match status" value="1"/>
</dbReference>
<keyword evidence="13" id="KW-1133">Transmembrane helix</keyword>
<evidence type="ECO:0000313" key="16">
    <source>
        <dbReference type="Proteomes" id="UP001209083"/>
    </source>
</evidence>
<keyword evidence="12" id="KW-0963">Cytoplasm</keyword>
<evidence type="ECO:0000256" key="11">
    <source>
        <dbReference type="ARBA" id="ARBA00023133"/>
    </source>
</evidence>
<evidence type="ECO:0000256" key="9">
    <source>
        <dbReference type="ARBA" id="ARBA00022827"/>
    </source>
</evidence>
<evidence type="ECO:0000256" key="10">
    <source>
        <dbReference type="ARBA" id="ARBA00023002"/>
    </source>
</evidence>
<dbReference type="InterPro" id="IPR036188">
    <property type="entry name" value="FAD/NAD-bd_sf"/>
</dbReference>
<comment type="pathway">
    <text evidence="4 12">Porphyrin-containing compound metabolism; protoheme biosynthesis.</text>
</comment>
<comment type="catalytic activity">
    <reaction evidence="1">
        <text>coproporphyrinogen III + 3 O2 = coproporphyrin III + 3 H2O2</text>
        <dbReference type="Rhea" id="RHEA:43436"/>
        <dbReference type="ChEBI" id="CHEBI:15379"/>
        <dbReference type="ChEBI" id="CHEBI:16240"/>
        <dbReference type="ChEBI" id="CHEBI:57309"/>
        <dbReference type="ChEBI" id="CHEBI:131725"/>
        <dbReference type="EC" id="1.3.3.15"/>
    </reaction>
    <physiologicalReaction direction="left-to-right" evidence="1">
        <dbReference type="Rhea" id="RHEA:43437"/>
    </physiologicalReaction>
</comment>
<dbReference type="Gene3D" id="1.10.3110.10">
    <property type="entry name" value="protoporphyrinogen ix oxidase, domain 3"/>
    <property type="match status" value="1"/>
</dbReference>
<protein>
    <recommendedName>
        <fullName evidence="7 12">Coproporphyrinogen III oxidase</fullName>
        <ecNumber evidence="6 12">1.3.3.15</ecNumber>
    </recommendedName>
</protein>
<dbReference type="NCBIfam" id="TIGR00562">
    <property type="entry name" value="proto_IX_ox"/>
    <property type="match status" value="1"/>
</dbReference>
<keyword evidence="11 12" id="KW-0350">Heme biosynthesis</keyword>
<dbReference type="InterPro" id="IPR002937">
    <property type="entry name" value="Amino_oxidase"/>
</dbReference>
<organism evidence="15 16">
    <name type="scientific">Saxibacter everestensis</name>
    <dbReference type="NCBI Taxonomy" id="2909229"/>
    <lineage>
        <taxon>Bacteria</taxon>
        <taxon>Bacillati</taxon>
        <taxon>Actinomycetota</taxon>
        <taxon>Actinomycetes</taxon>
        <taxon>Micrococcales</taxon>
        <taxon>Brevibacteriaceae</taxon>
        <taxon>Saxibacter</taxon>
    </lineage>
</organism>
<keyword evidence="16" id="KW-1185">Reference proteome</keyword>
<evidence type="ECO:0000256" key="2">
    <source>
        <dbReference type="ARBA" id="ARBA00001974"/>
    </source>
</evidence>
<dbReference type="SUPFAM" id="SSF51905">
    <property type="entry name" value="FAD/NAD(P)-binding domain"/>
    <property type="match status" value="1"/>
</dbReference>
<keyword evidence="9 12" id="KW-0274">FAD</keyword>
<evidence type="ECO:0000259" key="14">
    <source>
        <dbReference type="Pfam" id="PF01593"/>
    </source>
</evidence>
<dbReference type="RefSeq" id="WP_349640181.1">
    <property type="nucleotide sequence ID" value="NZ_CP090958.1"/>
</dbReference>
<dbReference type="Gene3D" id="3.90.660.20">
    <property type="entry name" value="Protoporphyrinogen oxidase, mitochondrial, domain 2"/>
    <property type="match status" value="1"/>
</dbReference>
<dbReference type="Proteomes" id="UP001209083">
    <property type="component" value="Chromosome"/>
</dbReference>
<evidence type="ECO:0000256" key="3">
    <source>
        <dbReference type="ARBA" id="ARBA00002185"/>
    </source>
</evidence>
<dbReference type="EMBL" id="CP090958">
    <property type="protein sequence ID" value="WGW13362.1"/>
    <property type="molecule type" value="Genomic_DNA"/>
</dbReference>
<feature type="transmembrane region" description="Helical" evidence="13">
    <location>
        <begin position="7"/>
        <end position="25"/>
    </location>
</feature>
<dbReference type="PANTHER" id="PTHR42923">
    <property type="entry name" value="PROTOPORPHYRINOGEN OXIDASE"/>
    <property type="match status" value="1"/>
</dbReference>
<keyword evidence="10 12" id="KW-0560">Oxidoreductase</keyword>
<dbReference type="SUPFAM" id="SSF54373">
    <property type="entry name" value="FAD-linked reductases, C-terminal domain"/>
    <property type="match status" value="1"/>
</dbReference>
<proteinExistence type="inferred from homology"/>
<comment type="similarity">
    <text evidence="5 12">Belongs to the protoporphyrinogen/coproporphyrinogen oxidase family. Coproporphyrinogen III oxidase subfamily.</text>
</comment>
<accession>A0ABY8QWM3</accession>
<reference evidence="15 16" key="1">
    <citation type="submission" date="2023-05" db="EMBL/GenBank/DDBJ databases">
        <title>Lithophilousrod everest ZFBP1038 complete genpme.</title>
        <authorList>
            <person name="Tian M."/>
        </authorList>
    </citation>
    <scope>NUCLEOTIDE SEQUENCE [LARGE SCALE GENOMIC DNA]</scope>
    <source>
        <strain evidence="15 16">ZFBP1038</strain>
    </source>
</reference>
<comment type="subcellular location">
    <subcellularLocation>
        <location evidence="12">Cytoplasm</location>
    </subcellularLocation>
</comment>
<dbReference type="Gene3D" id="3.50.50.60">
    <property type="entry name" value="FAD/NAD(P)-binding domain"/>
    <property type="match status" value="1"/>
</dbReference>
<evidence type="ECO:0000256" key="6">
    <source>
        <dbReference type="ARBA" id="ARBA00012402"/>
    </source>
</evidence>
<gene>
    <name evidence="15" type="primary">hemG</name>
    <name evidence="15" type="ORF">LWF01_06245</name>
</gene>
<dbReference type="PANTHER" id="PTHR42923:SF3">
    <property type="entry name" value="PROTOPORPHYRINOGEN OXIDASE"/>
    <property type="match status" value="1"/>
</dbReference>